<dbReference type="InterPro" id="IPR005119">
    <property type="entry name" value="LysR_subst-bd"/>
</dbReference>
<gene>
    <name evidence="6" type="ORF">ACFOFO_11230</name>
</gene>
<dbReference type="EMBL" id="JBHRTP010000032">
    <property type="protein sequence ID" value="MFC3108530.1"/>
    <property type="molecule type" value="Genomic_DNA"/>
</dbReference>
<evidence type="ECO:0000256" key="3">
    <source>
        <dbReference type="ARBA" id="ARBA00023125"/>
    </source>
</evidence>
<proteinExistence type="inferred from homology"/>
<dbReference type="PROSITE" id="PS50931">
    <property type="entry name" value="HTH_LYSR"/>
    <property type="match status" value="1"/>
</dbReference>
<evidence type="ECO:0000256" key="4">
    <source>
        <dbReference type="ARBA" id="ARBA00023163"/>
    </source>
</evidence>
<dbReference type="RefSeq" id="WP_390331549.1">
    <property type="nucleotide sequence ID" value="NZ_JBHRTP010000032.1"/>
</dbReference>
<accession>A0ABV7F0T8</accession>
<dbReference type="Pfam" id="PF03466">
    <property type="entry name" value="LysR_substrate"/>
    <property type="match status" value="1"/>
</dbReference>
<evidence type="ECO:0000259" key="5">
    <source>
        <dbReference type="PROSITE" id="PS50931"/>
    </source>
</evidence>
<dbReference type="Gene3D" id="1.10.10.10">
    <property type="entry name" value="Winged helix-like DNA-binding domain superfamily/Winged helix DNA-binding domain"/>
    <property type="match status" value="1"/>
</dbReference>
<evidence type="ECO:0000256" key="1">
    <source>
        <dbReference type="ARBA" id="ARBA00009437"/>
    </source>
</evidence>
<dbReference type="InterPro" id="IPR000847">
    <property type="entry name" value="LysR_HTH_N"/>
</dbReference>
<protein>
    <submittedName>
        <fullName evidence="6">LysR family transcriptional regulator</fullName>
    </submittedName>
</protein>
<dbReference type="InterPro" id="IPR036388">
    <property type="entry name" value="WH-like_DNA-bd_sf"/>
</dbReference>
<reference evidence="7" key="1">
    <citation type="journal article" date="2019" name="Int. J. Syst. Evol. Microbiol.">
        <title>The Global Catalogue of Microorganisms (GCM) 10K type strain sequencing project: providing services to taxonomists for standard genome sequencing and annotation.</title>
        <authorList>
            <consortium name="The Broad Institute Genomics Platform"/>
            <consortium name="The Broad Institute Genome Sequencing Center for Infectious Disease"/>
            <person name="Wu L."/>
            <person name="Ma J."/>
        </authorList>
    </citation>
    <scope>NUCLEOTIDE SEQUENCE [LARGE SCALE GENOMIC DNA]</scope>
    <source>
        <strain evidence="7">KCTC 42986</strain>
    </source>
</reference>
<dbReference type="InterPro" id="IPR036390">
    <property type="entry name" value="WH_DNA-bd_sf"/>
</dbReference>
<comment type="similarity">
    <text evidence="1">Belongs to the LysR transcriptional regulatory family.</text>
</comment>
<dbReference type="Proteomes" id="UP001595530">
    <property type="component" value="Unassembled WGS sequence"/>
</dbReference>
<dbReference type="CDD" id="cd08422">
    <property type="entry name" value="PBP2_CrgA_like"/>
    <property type="match status" value="1"/>
</dbReference>
<dbReference type="Pfam" id="PF00126">
    <property type="entry name" value="HTH_1"/>
    <property type="match status" value="1"/>
</dbReference>
<dbReference type="Gene3D" id="3.40.190.290">
    <property type="match status" value="1"/>
</dbReference>
<evidence type="ECO:0000313" key="7">
    <source>
        <dbReference type="Proteomes" id="UP001595530"/>
    </source>
</evidence>
<keyword evidence="3" id="KW-0238">DNA-binding</keyword>
<evidence type="ECO:0000256" key="2">
    <source>
        <dbReference type="ARBA" id="ARBA00023015"/>
    </source>
</evidence>
<name>A0ABV7F0T8_9BURK</name>
<comment type="caution">
    <text evidence="6">The sequence shown here is derived from an EMBL/GenBank/DDBJ whole genome shotgun (WGS) entry which is preliminary data.</text>
</comment>
<keyword evidence="7" id="KW-1185">Reference proteome</keyword>
<organism evidence="6 7">
    <name type="scientific">Undibacterium arcticum</name>
    <dbReference type="NCBI Taxonomy" id="1762892"/>
    <lineage>
        <taxon>Bacteria</taxon>
        <taxon>Pseudomonadati</taxon>
        <taxon>Pseudomonadota</taxon>
        <taxon>Betaproteobacteria</taxon>
        <taxon>Burkholderiales</taxon>
        <taxon>Oxalobacteraceae</taxon>
        <taxon>Undibacterium</taxon>
    </lineage>
</organism>
<feature type="domain" description="HTH lysR-type" evidence="5">
    <location>
        <begin position="8"/>
        <end position="60"/>
    </location>
</feature>
<dbReference type="SUPFAM" id="SSF46785">
    <property type="entry name" value="Winged helix' DNA-binding domain"/>
    <property type="match status" value="1"/>
</dbReference>
<keyword evidence="4" id="KW-0804">Transcription</keyword>
<dbReference type="InterPro" id="IPR058163">
    <property type="entry name" value="LysR-type_TF_proteobact-type"/>
</dbReference>
<dbReference type="SUPFAM" id="SSF53850">
    <property type="entry name" value="Periplasmic binding protein-like II"/>
    <property type="match status" value="1"/>
</dbReference>
<dbReference type="PANTHER" id="PTHR30537">
    <property type="entry name" value="HTH-TYPE TRANSCRIPTIONAL REGULATOR"/>
    <property type="match status" value="1"/>
</dbReference>
<evidence type="ECO:0000313" key="6">
    <source>
        <dbReference type="EMBL" id="MFC3108530.1"/>
    </source>
</evidence>
<sequence length="302" mass="33238">MMEPIVALKVYFEVMKHGSFSAAARAADIAVSSVTRQVDALEASLGTQLLVRTTHGIRPTEAGGILLERAKGALGELEDAFSEVRELNVTVQGKIRLAAPMTFGRRFLAPVLVDFLTQYPAVEVDLSLSDSYVNLAQEGFDLAIRVGKQHDPDLLVYPLTSHHHVLCANPDYLARAGTPTSLADLKQCACLIHAIRDLPTTWVFRVDGKTETFFPRGPLLSEDSELLFDAACAGLGITQLPYWTVKEALKSGRLSQVLPDFEVISHLGDMVYIVTPPHRRESFKTRTLRDFLLSRLGHVGET</sequence>
<keyword evidence="2" id="KW-0805">Transcription regulation</keyword>
<dbReference type="PANTHER" id="PTHR30537:SF5">
    <property type="entry name" value="HTH-TYPE TRANSCRIPTIONAL ACTIVATOR TTDR-RELATED"/>
    <property type="match status" value="1"/>
</dbReference>